<dbReference type="PROSITE" id="PS51081">
    <property type="entry name" value="ZF_SIAH"/>
    <property type="match status" value="1"/>
</dbReference>
<keyword evidence="6" id="KW-0479">Metal-binding</keyword>
<accession>A0A8K0D8H9</accession>
<evidence type="ECO:0000313" key="12">
    <source>
        <dbReference type="EMBL" id="KAF2901505.1"/>
    </source>
</evidence>
<evidence type="ECO:0000256" key="9">
    <source>
        <dbReference type="ARBA" id="ARBA00022833"/>
    </source>
</evidence>
<evidence type="ECO:0000256" key="8">
    <source>
        <dbReference type="ARBA" id="ARBA00022786"/>
    </source>
</evidence>
<dbReference type="InterPro" id="IPR013083">
    <property type="entry name" value="Znf_RING/FYVE/PHD"/>
</dbReference>
<sequence length="351" mass="40652">MAEPDLCDCIMEEFRCFHCKKYLSVSPIAILPDGNSLCGICSSSAKETYKELVFEDFLKTLLYPCKFKDRGCKERLKFGEAQDHEGNCCYHPFMCPVFPYCTWQGSVAEMLNHFYNCHSNIIAKQMTFKLAVYDNDQSGFRLACVDGANAILKYYYNVSTGNLQYHIYNLNPDVQEIKVKIGLLNDADMDYGFYLKGDPLSLFNESFYKDFSEIPNSKTLALHNLFPVLNNPNYVRINITLQIVKSDENEKHKYDKDSKQFVDYDLIKDLKCSMCLGLLFPPVYRNPTSDSAICFYCHTRFTEECELNEDIIERVSETNFPCHWRGCETIKSEVNLVDHELSCKLRMLYPV</sequence>
<dbReference type="FunFam" id="3.30.40.10:FF:000041">
    <property type="entry name" value="E3 ubiquitin-protein ligase SINAT3"/>
    <property type="match status" value="1"/>
</dbReference>
<reference evidence="12" key="1">
    <citation type="submission" date="2019-08" db="EMBL/GenBank/DDBJ databases">
        <title>The genome of the North American firefly Photinus pyralis.</title>
        <authorList>
            <consortium name="Photinus pyralis genome working group"/>
            <person name="Fallon T.R."/>
            <person name="Sander Lower S.E."/>
            <person name="Weng J.-K."/>
        </authorList>
    </citation>
    <scope>NUCLEOTIDE SEQUENCE</scope>
    <source>
        <strain evidence="12">TRF0915ILg1</strain>
        <tissue evidence="12">Whole body</tissue>
    </source>
</reference>
<evidence type="ECO:0000256" key="1">
    <source>
        <dbReference type="ARBA" id="ARBA00000900"/>
    </source>
</evidence>
<keyword evidence="7 10" id="KW-0863">Zinc-finger</keyword>
<keyword evidence="13" id="KW-1185">Reference proteome</keyword>
<comment type="caution">
    <text evidence="12">The sequence shown here is derived from an EMBL/GenBank/DDBJ whole genome shotgun (WGS) entry which is preliminary data.</text>
</comment>
<gene>
    <name evidence="12" type="ORF">ILUMI_04688</name>
</gene>
<dbReference type="Gene3D" id="3.30.40.10">
    <property type="entry name" value="Zinc/RING finger domain, C3HC4 (zinc finger)"/>
    <property type="match status" value="1"/>
</dbReference>
<dbReference type="GO" id="GO:0016567">
    <property type="term" value="P:protein ubiquitination"/>
    <property type="evidence" value="ECO:0007669"/>
    <property type="project" value="UniProtKB-UniPathway"/>
</dbReference>
<feature type="domain" description="SIAH-type" evidence="11">
    <location>
        <begin position="60"/>
        <end position="119"/>
    </location>
</feature>
<evidence type="ECO:0000259" key="11">
    <source>
        <dbReference type="PROSITE" id="PS51081"/>
    </source>
</evidence>
<dbReference type="UniPathway" id="UPA00143"/>
<evidence type="ECO:0000256" key="5">
    <source>
        <dbReference type="ARBA" id="ARBA00022679"/>
    </source>
</evidence>
<dbReference type="InterPro" id="IPR004162">
    <property type="entry name" value="SINA-like_animal"/>
</dbReference>
<dbReference type="InterPro" id="IPR013010">
    <property type="entry name" value="Znf_SIAH"/>
</dbReference>
<keyword evidence="9" id="KW-0862">Zinc</keyword>
<dbReference type="SUPFAM" id="SSF49599">
    <property type="entry name" value="TRAF domain-like"/>
    <property type="match status" value="1"/>
</dbReference>
<dbReference type="GO" id="GO:0005737">
    <property type="term" value="C:cytoplasm"/>
    <property type="evidence" value="ECO:0007669"/>
    <property type="project" value="TreeGrafter"/>
</dbReference>
<dbReference type="PANTHER" id="PTHR45877">
    <property type="entry name" value="E3 UBIQUITIN-PROTEIN LIGASE SIAH2"/>
    <property type="match status" value="1"/>
</dbReference>
<evidence type="ECO:0000256" key="10">
    <source>
        <dbReference type="PROSITE-ProRule" id="PRU00455"/>
    </source>
</evidence>
<evidence type="ECO:0000256" key="2">
    <source>
        <dbReference type="ARBA" id="ARBA00004906"/>
    </source>
</evidence>
<dbReference type="GO" id="GO:0043161">
    <property type="term" value="P:proteasome-mediated ubiquitin-dependent protein catabolic process"/>
    <property type="evidence" value="ECO:0007669"/>
    <property type="project" value="TreeGrafter"/>
</dbReference>
<comment type="similarity">
    <text evidence="3">Belongs to the SINA (Seven in absentia) family.</text>
</comment>
<evidence type="ECO:0000256" key="4">
    <source>
        <dbReference type="ARBA" id="ARBA00012483"/>
    </source>
</evidence>
<proteinExistence type="inferred from homology"/>
<dbReference type="Pfam" id="PF21361">
    <property type="entry name" value="Sina_ZnF"/>
    <property type="match status" value="1"/>
</dbReference>
<evidence type="ECO:0000313" key="13">
    <source>
        <dbReference type="Proteomes" id="UP000801492"/>
    </source>
</evidence>
<evidence type="ECO:0000256" key="6">
    <source>
        <dbReference type="ARBA" id="ARBA00022723"/>
    </source>
</evidence>
<keyword evidence="8" id="KW-0833">Ubl conjugation pathway</keyword>
<dbReference type="GO" id="GO:0008270">
    <property type="term" value="F:zinc ion binding"/>
    <property type="evidence" value="ECO:0007669"/>
    <property type="project" value="UniProtKB-KW"/>
</dbReference>
<dbReference type="OrthoDB" id="6780401at2759"/>
<protein>
    <recommendedName>
        <fullName evidence="4">RING-type E3 ubiquitin transferase</fullName>
        <ecNumber evidence="4">2.3.2.27</ecNumber>
    </recommendedName>
</protein>
<dbReference type="PANTHER" id="PTHR45877:SF2">
    <property type="entry name" value="E3 UBIQUITIN-PROTEIN LIGASE SINA-RELATED"/>
    <property type="match status" value="1"/>
</dbReference>
<comment type="pathway">
    <text evidence="2">Protein modification; protein ubiquitination.</text>
</comment>
<dbReference type="GO" id="GO:0061630">
    <property type="term" value="F:ubiquitin protein ligase activity"/>
    <property type="evidence" value="ECO:0007669"/>
    <property type="project" value="UniProtKB-EC"/>
</dbReference>
<comment type="catalytic activity">
    <reaction evidence="1">
        <text>S-ubiquitinyl-[E2 ubiquitin-conjugating enzyme]-L-cysteine + [acceptor protein]-L-lysine = [E2 ubiquitin-conjugating enzyme]-L-cysteine + N(6)-ubiquitinyl-[acceptor protein]-L-lysine.</text>
        <dbReference type="EC" id="2.3.2.27"/>
    </reaction>
</comment>
<dbReference type="AlphaFoldDB" id="A0A8K0D8H9"/>
<dbReference type="EC" id="2.3.2.27" evidence="4"/>
<dbReference type="Proteomes" id="UP000801492">
    <property type="component" value="Unassembled WGS sequence"/>
</dbReference>
<name>A0A8K0D8H9_IGNLU</name>
<evidence type="ECO:0000256" key="3">
    <source>
        <dbReference type="ARBA" id="ARBA00009119"/>
    </source>
</evidence>
<evidence type="ECO:0000256" key="7">
    <source>
        <dbReference type="ARBA" id="ARBA00022771"/>
    </source>
</evidence>
<keyword evidence="5" id="KW-0808">Transferase</keyword>
<dbReference type="EMBL" id="VTPC01001572">
    <property type="protein sequence ID" value="KAF2901505.1"/>
    <property type="molecule type" value="Genomic_DNA"/>
</dbReference>
<organism evidence="12 13">
    <name type="scientific">Ignelater luminosus</name>
    <name type="common">Cucubano</name>
    <name type="synonym">Pyrophorus luminosus</name>
    <dbReference type="NCBI Taxonomy" id="2038154"/>
    <lineage>
        <taxon>Eukaryota</taxon>
        <taxon>Metazoa</taxon>
        <taxon>Ecdysozoa</taxon>
        <taxon>Arthropoda</taxon>
        <taxon>Hexapoda</taxon>
        <taxon>Insecta</taxon>
        <taxon>Pterygota</taxon>
        <taxon>Neoptera</taxon>
        <taxon>Endopterygota</taxon>
        <taxon>Coleoptera</taxon>
        <taxon>Polyphaga</taxon>
        <taxon>Elateriformia</taxon>
        <taxon>Elateroidea</taxon>
        <taxon>Elateridae</taxon>
        <taxon>Agrypninae</taxon>
        <taxon>Pyrophorini</taxon>
        <taxon>Ignelater</taxon>
    </lineage>
</organism>
<dbReference type="GO" id="GO:0031624">
    <property type="term" value="F:ubiquitin conjugating enzyme binding"/>
    <property type="evidence" value="ECO:0007669"/>
    <property type="project" value="TreeGrafter"/>
</dbReference>